<accession>A0A1E3XG00</accession>
<evidence type="ECO:0000313" key="2">
    <source>
        <dbReference type="Proteomes" id="UP000094056"/>
    </source>
</evidence>
<sequence>MIVLDEQLLGRNIEVEIAKWYRGAVQFISDLRPNTVIKDDAIPELLRQQNQPSFVTINETDFWRKVTIDKRYFIICFVLSDSRAGEIPHSLRSLLRRSEFNTKAKRMGKVTRVKSEEIDYYTFDDRSVRTISLLD</sequence>
<gene>
    <name evidence="1" type="ORF">SCARUB_00292</name>
</gene>
<name>A0A1E3XG00_9BACT</name>
<reference evidence="1 2" key="1">
    <citation type="submission" date="2016-07" db="EMBL/GenBank/DDBJ databases">
        <title>Draft genome of Scalindua rubra, obtained from a brine-seawater interface in the Red Sea, sheds light on salt adaptation in anammox bacteria.</title>
        <authorList>
            <person name="Speth D.R."/>
            <person name="Lagkouvardos I."/>
            <person name="Wang Y."/>
            <person name="Qian P.-Y."/>
            <person name="Dutilh B.E."/>
            <person name="Jetten M.S."/>
        </authorList>
    </citation>
    <scope>NUCLEOTIDE SEQUENCE [LARGE SCALE GENOMIC DNA]</scope>
    <source>
        <strain evidence="1">BSI-1</strain>
    </source>
</reference>
<protein>
    <submittedName>
        <fullName evidence="1">Uncharacterized protein</fullName>
    </submittedName>
</protein>
<proteinExistence type="predicted"/>
<evidence type="ECO:0000313" key="1">
    <source>
        <dbReference type="EMBL" id="ODS34557.1"/>
    </source>
</evidence>
<dbReference type="AlphaFoldDB" id="A0A1E3XG00"/>
<dbReference type="EMBL" id="MAYW01000004">
    <property type="protein sequence ID" value="ODS34557.1"/>
    <property type="molecule type" value="Genomic_DNA"/>
</dbReference>
<organism evidence="1 2">
    <name type="scientific">Candidatus Scalindua rubra</name>
    <dbReference type="NCBI Taxonomy" id="1872076"/>
    <lineage>
        <taxon>Bacteria</taxon>
        <taxon>Pseudomonadati</taxon>
        <taxon>Planctomycetota</taxon>
        <taxon>Candidatus Brocadiia</taxon>
        <taxon>Candidatus Brocadiales</taxon>
        <taxon>Candidatus Scalinduaceae</taxon>
        <taxon>Candidatus Scalindua</taxon>
    </lineage>
</organism>
<dbReference type="Proteomes" id="UP000094056">
    <property type="component" value="Unassembled WGS sequence"/>
</dbReference>
<comment type="caution">
    <text evidence="1">The sequence shown here is derived from an EMBL/GenBank/DDBJ whole genome shotgun (WGS) entry which is preliminary data.</text>
</comment>